<dbReference type="InterPro" id="IPR039540">
    <property type="entry name" value="UBL3-like_ubiquitin_dom"/>
</dbReference>
<feature type="domain" description="CHY-type" evidence="6">
    <location>
        <begin position="96"/>
        <end position="170"/>
    </location>
</feature>
<dbReference type="InterPro" id="IPR008913">
    <property type="entry name" value="Znf_CHY"/>
</dbReference>
<dbReference type="SUPFAM" id="SSF57850">
    <property type="entry name" value="RING/U-box"/>
    <property type="match status" value="1"/>
</dbReference>
<dbReference type="InterPro" id="IPR000626">
    <property type="entry name" value="Ubiquitin-like_dom"/>
</dbReference>
<feature type="domain" description="CTCHY-type" evidence="7">
    <location>
        <begin position="172"/>
        <end position="236"/>
    </location>
</feature>
<accession>A0ABQ8IP70</accession>
<comment type="caution">
    <text evidence="8">The sequence shown here is derived from an EMBL/GenBank/DDBJ whole genome shotgun (WGS) entry which is preliminary data.</text>
</comment>
<dbReference type="SUPFAM" id="SSF161219">
    <property type="entry name" value="CHY zinc finger-like"/>
    <property type="match status" value="1"/>
</dbReference>
<evidence type="ECO:0000256" key="3">
    <source>
        <dbReference type="ARBA" id="ARBA00022833"/>
    </source>
</evidence>
<keyword evidence="9" id="KW-1185">Reference proteome</keyword>
<keyword evidence="2 4" id="KW-0863">Zinc-finger</keyword>
<dbReference type="Pfam" id="PF05495">
    <property type="entry name" value="zf-CHY"/>
    <property type="match status" value="1"/>
</dbReference>
<feature type="domain" description="Ubiquitin-like" evidence="5">
    <location>
        <begin position="8"/>
        <end position="76"/>
    </location>
</feature>
<dbReference type="PANTHER" id="PTHR21319:SF12">
    <property type="entry name" value="ZINC FINGER (C3HC4-TYPE RING FINGER) FAMILY PROTEIN"/>
    <property type="match status" value="1"/>
</dbReference>
<gene>
    <name evidence="8" type="ORF">JRO89_XS01G0378300</name>
</gene>
<dbReference type="PROSITE" id="PS51270">
    <property type="entry name" value="ZF_CTCHY"/>
    <property type="match status" value="1"/>
</dbReference>
<dbReference type="InterPro" id="IPR018957">
    <property type="entry name" value="Znf_C3HC4_RING-type"/>
</dbReference>
<dbReference type="Pfam" id="PF13881">
    <property type="entry name" value="Rad60-SLD_2"/>
    <property type="match status" value="1"/>
</dbReference>
<evidence type="ECO:0000256" key="4">
    <source>
        <dbReference type="PROSITE-ProRule" id="PRU00601"/>
    </source>
</evidence>
<reference evidence="8 9" key="1">
    <citation type="submission" date="2021-02" db="EMBL/GenBank/DDBJ databases">
        <title>Plant Genome Project.</title>
        <authorList>
            <person name="Zhang R.-G."/>
        </authorList>
    </citation>
    <scope>NUCLEOTIDE SEQUENCE [LARGE SCALE GENOMIC DNA]</scope>
    <source>
        <tissue evidence="8">Leaves</tissue>
    </source>
</reference>
<dbReference type="SMART" id="SM00213">
    <property type="entry name" value="UBQ"/>
    <property type="match status" value="1"/>
</dbReference>
<evidence type="ECO:0000259" key="5">
    <source>
        <dbReference type="PROSITE" id="PS50053"/>
    </source>
</evidence>
<keyword evidence="3" id="KW-0862">Zinc</keyword>
<dbReference type="PROSITE" id="PS50053">
    <property type="entry name" value="UBIQUITIN_2"/>
    <property type="match status" value="1"/>
</dbReference>
<evidence type="ECO:0000313" key="8">
    <source>
        <dbReference type="EMBL" id="KAH7578411.1"/>
    </source>
</evidence>
<dbReference type="Pfam" id="PF00097">
    <property type="entry name" value="zf-C3HC4"/>
    <property type="match status" value="1"/>
</dbReference>
<proteinExistence type="predicted"/>
<dbReference type="PANTHER" id="PTHR21319">
    <property type="entry name" value="RING FINGER AND CHY ZINC FINGER DOMAIN-CONTAINING PROTEIN 1"/>
    <property type="match status" value="1"/>
</dbReference>
<dbReference type="InterPro" id="IPR013083">
    <property type="entry name" value="Znf_RING/FYVE/PHD"/>
</dbReference>
<dbReference type="InterPro" id="IPR017921">
    <property type="entry name" value="Znf_CTCHY"/>
</dbReference>
<dbReference type="EMBL" id="JAFEMO010000001">
    <property type="protein sequence ID" value="KAH7578411.1"/>
    <property type="molecule type" value="Genomic_DNA"/>
</dbReference>
<dbReference type="SUPFAM" id="SSF161245">
    <property type="entry name" value="Zinc hairpin stack"/>
    <property type="match status" value="1"/>
</dbReference>
<dbReference type="InterPro" id="IPR037274">
    <property type="entry name" value="Znf_CHY_sf"/>
</dbReference>
<protein>
    <submittedName>
        <fullName evidence="8">Uncharacterized protein</fullName>
    </submittedName>
</protein>
<dbReference type="Proteomes" id="UP000827721">
    <property type="component" value="Unassembled WGS sequence"/>
</dbReference>
<dbReference type="Gene3D" id="3.10.20.90">
    <property type="entry name" value="Phosphatidylinositol 3-kinase Catalytic Subunit, Chain A, domain 1"/>
    <property type="match status" value="1"/>
</dbReference>
<evidence type="ECO:0000256" key="2">
    <source>
        <dbReference type="ARBA" id="ARBA00022771"/>
    </source>
</evidence>
<dbReference type="InterPro" id="IPR029071">
    <property type="entry name" value="Ubiquitin-like_domsf"/>
</dbReference>
<evidence type="ECO:0000313" key="9">
    <source>
        <dbReference type="Proteomes" id="UP000827721"/>
    </source>
</evidence>
<dbReference type="PROSITE" id="PS51266">
    <property type="entry name" value="ZF_CHY"/>
    <property type="match status" value="1"/>
</dbReference>
<keyword evidence="1" id="KW-0479">Metal-binding</keyword>
<sequence>MAEGQERIELKFRIYDGTDMAHTTYASSTTIATLKQRLVAEWPQGKTITPKSVNDIKLIHAGKILENSKTLADSKVTFGDLPSSVITMHVVVQPHVAKKKTDASTTGDDAKFALLVATRYSPAAIATTRPCSLSNPKEHHELVRRDVKQVVCSLCNTEQQVAQICSNCGVKMGEYFCNICKFYDDETSKGQFHCDDCGICRVGGRSEFFHCQKCGSCYSVSVQDNHVCVENSMKNYCPVCYEYLFDSIKGSTVMNCGHTMHSDCFRAMADQNQYTSDQSSIVALYAPKQLSTCLTTGSCWRGRFRSSAMTVTIPAKPHFTS</sequence>
<dbReference type="InterPro" id="IPR037275">
    <property type="entry name" value="Znf_CTCHY_sf"/>
</dbReference>
<dbReference type="CDD" id="cd01814">
    <property type="entry name" value="Ubl_MUBs_plant"/>
    <property type="match status" value="1"/>
</dbReference>
<name>A0ABQ8IP70_9ROSI</name>
<organism evidence="8 9">
    <name type="scientific">Xanthoceras sorbifolium</name>
    <dbReference type="NCBI Taxonomy" id="99658"/>
    <lineage>
        <taxon>Eukaryota</taxon>
        <taxon>Viridiplantae</taxon>
        <taxon>Streptophyta</taxon>
        <taxon>Embryophyta</taxon>
        <taxon>Tracheophyta</taxon>
        <taxon>Spermatophyta</taxon>
        <taxon>Magnoliopsida</taxon>
        <taxon>eudicotyledons</taxon>
        <taxon>Gunneridae</taxon>
        <taxon>Pentapetalae</taxon>
        <taxon>rosids</taxon>
        <taxon>malvids</taxon>
        <taxon>Sapindales</taxon>
        <taxon>Sapindaceae</taxon>
        <taxon>Xanthoceroideae</taxon>
        <taxon>Xanthoceras</taxon>
    </lineage>
</organism>
<dbReference type="Gene3D" id="3.30.40.10">
    <property type="entry name" value="Zinc/RING finger domain, C3HC4 (zinc finger)"/>
    <property type="match status" value="1"/>
</dbReference>
<evidence type="ECO:0000259" key="6">
    <source>
        <dbReference type="PROSITE" id="PS51266"/>
    </source>
</evidence>
<dbReference type="SUPFAM" id="SSF54236">
    <property type="entry name" value="Ubiquitin-like"/>
    <property type="match status" value="1"/>
</dbReference>
<evidence type="ECO:0000259" key="7">
    <source>
        <dbReference type="PROSITE" id="PS51270"/>
    </source>
</evidence>
<evidence type="ECO:0000256" key="1">
    <source>
        <dbReference type="ARBA" id="ARBA00022723"/>
    </source>
</evidence>